<evidence type="ECO:0000256" key="5">
    <source>
        <dbReference type="ARBA" id="ARBA00032897"/>
    </source>
</evidence>
<evidence type="ECO:0000256" key="3">
    <source>
        <dbReference type="ARBA" id="ARBA00022741"/>
    </source>
</evidence>
<proteinExistence type="inferred from homology"/>
<reference evidence="8" key="2">
    <citation type="submission" date="2023-01" db="EMBL/GenBank/DDBJ databases">
        <authorList>
            <person name="Sun Q."/>
            <person name="Evtushenko L."/>
        </authorList>
    </citation>
    <scope>NUCLEOTIDE SEQUENCE</scope>
    <source>
        <strain evidence="8">VKM Ac-1940</strain>
    </source>
</reference>
<keyword evidence="4" id="KW-0067">ATP-binding</keyword>
<comment type="similarity">
    <text evidence="1">Belongs to the zeta toxin family.</text>
</comment>
<dbReference type="EMBL" id="BSER01000009">
    <property type="protein sequence ID" value="GLJ96076.1"/>
    <property type="molecule type" value="Genomic_DNA"/>
</dbReference>
<dbReference type="InterPro" id="IPR027417">
    <property type="entry name" value="P-loop_NTPase"/>
</dbReference>
<reference evidence="8" key="1">
    <citation type="journal article" date="2014" name="Int. J. Syst. Evol. Microbiol.">
        <title>Complete genome sequence of Corynebacterium casei LMG S-19264T (=DSM 44701T), isolated from a smear-ripened cheese.</title>
        <authorList>
            <consortium name="US DOE Joint Genome Institute (JGI-PGF)"/>
            <person name="Walter F."/>
            <person name="Albersmeier A."/>
            <person name="Kalinowski J."/>
            <person name="Ruckert C."/>
        </authorList>
    </citation>
    <scope>NUCLEOTIDE SEQUENCE</scope>
    <source>
        <strain evidence="8">VKM Ac-1940</strain>
    </source>
</reference>
<dbReference type="PROSITE" id="PS00675">
    <property type="entry name" value="SIGMA54_INTERACT_1"/>
    <property type="match status" value="1"/>
</dbReference>
<accession>A0A9W6M6N7</accession>
<feature type="domain" description="Zeta toxin" evidence="7">
    <location>
        <begin position="15"/>
        <end position="54"/>
    </location>
</feature>
<dbReference type="GO" id="GO:0016301">
    <property type="term" value="F:kinase activity"/>
    <property type="evidence" value="ECO:0007669"/>
    <property type="project" value="UniProtKB-KW"/>
</dbReference>
<evidence type="ECO:0000259" key="7">
    <source>
        <dbReference type="Pfam" id="PF06414"/>
    </source>
</evidence>
<dbReference type="SUPFAM" id="SSF52540">
    <property type="entry name" value="P-loop containing nucleoside triphosphate hydrolases"/>
    <property type="match status" value="1"/>
</dbReference>
<sequence>MLVRVRADVARLEATPGTAPVAILIDGQSGAGKTTLAARLAAAWPGDVNVVALDDVYPGWDGLDAGAETARTQILEPWCAGRTARWHRWDWARSAPGAEMTTAPEVPLIIEGSGVLTAASAALAPIRVWLESPAGTRRARALARDGDTYRPHWDRWADQERRHLDRDRPRDLATLVAEIP</sequence>
<dbReference type="AlphaFoldDB" id="A0A9W6M6N7"/>
<evidence type="ECO:0000256" key="1">
    <source>
        <dbReference type="ARBA" id="ARBA00009104"/>
    </source>
</evidence>
<dbReference type="InterPro" id="IPR010488">
    <property type="entry name" value="Zeta_toxin_domain"/>
</dbReference>
<protein>
    <recommendedName>
        <fullName evidence="5">UDP-N-acetylglucosamine kinase</fullName>
        <ecNumber evidence="2">2.7.1.176</ecNumber>
    </recommendedName>
    <alternativeName>
        <fullName evidence="5">UDP-N-acetylglucosamine kinase</fullName>
    </alternativeName>
</protein>
<dbReference type="Pfam" id="PF06414">
    <property type="entry name" value="Zeta_toxin"/>
    <property type="match status" value="1"/>
</dbReference>
<evidence type="ECO:0000256" key="4">
    <source>
        <dbReference type="ARBA" id="ARBA00022840"/>
    </source>
</evidence>
<dbReference type="Proteomes" id="UP001142291">
    <property type="component" value="Unassembled WGS sequence"/>
</dbReference>
<organism evidence="8 9">
    <name type="scientific">Microbacterium dextranolyticum</name>
    <dbReference type="NCBI Taxonomy" id="36806"/>
    <lineage>
        <taxon>Bacteria</taxon>
        <taxon>Bacillati</taxon>
        <taxon>Actinomycetota</taxon>
        <taxon>Actinomycetes</taxon>
        <taxon>Micrococcales</taxon>
        <taxon>Microbacteriaceae</taxon>
        <taxon>Microbacterium</taxon>
    </lineage>
</organism>
<comment type="caution">
    <text evidence="8">The sequence shown here is derived from an EMBL/GenBank/DDBJ whole genome shotgun (WGS) entry which is preliminary data.</text>
</comment>
<dbReference type="GO" id="GO:0005524">
    <property type="term" value="F:ATP binding"/>
    <property type="evidence" value="ECO:0007669"/>
    <property type="project" value="UniProtKB-KW"/>
</dbReference>
<gene>
    <name evidence="8" type="ORF">GCM10017591_21390</name>
</gene>
<keyword evidence="3" id="KW-0547">Nucleotide-binding</keyword>
<keyword evidence="8" id="KW-0418">Kinase</keyword>
<keyword evidence="9" id="KW-1185">Reference proteome</keyword>
<dbReference type="InterPro" id="IPR025662">
    <property type="entry name" value="Sigma_54_int_dom_ATP-bd_1"/>
</dbReference>
<evidence type="ECO:0000313" key="9">
    <source>
        <dbReference type="Proteomes" id="UP001142291"/>
    </source>
</evidence>
<dbReference type="EC" id="2.7.1.176" evidence="2"/>
<evidence type="ECO:0000256" key="2">
    <source>
        <dbReference type="ARBA" id="ARBA00011963"/>
    </source>
</evidence>
<keyword evidence="8" id="KW-0808">Transferase</keyword>
<dbReference type="NCBIfam" id="NF005115">
    <property type="entry name" value="PRK06547.1"/>
    <property type="match status" value="1"/>
</dbReference>
<evidence type="ECO:0000313" key="8">
    <source>
        <dbReference type="EMBL" id="GLJ96076.1"/>
    </source>
</evidence>
<name>A0A9W6M6N7_9MICO</name>
<dbReference type="Gene3D" id="3.40.50.300">
    <property type="entry name" value="P-loop containing nucleotide triphosphate hydrolases"/>
    <property type="match status" value="1"/>
</dbReference>
<evidence type="ECO:0000256" key="6">
    <source>
        <dbReference type="ARBA" id="ARBA00048178"/>
    </source>
</evidence>
<comment type="catalytic activity">
    <reaction evidence="6">
        <text>UDP-N-acetyl-alpha-D-glucosamine + ATP = UDP-N-acetyl-alpha-D-glucosamine 3'-phosphate + ADP + H(+)</text>
        <dbReference type="Rhea" id="RHEA:32671"/>
        <dbReference type="ChEBI" id="CHEBI:15378"/>
        <dbReference type="ChEBI" id="CHEBI:30616"/>
        <dbReference type="ChEBI" id="CHEBI:57705"/>
        <dbReference type="ChEBI" id="CHEBI:64353"/>
        <dbReference type="ChEBI" id="CHEBI:456216"/>
        <dbReference type="EC" id="2.7.1.176"/>
    </reaction>
</comment>